<dbReference type="Gene3D" id="1.20.1250.20">
    <property type="entry name" value="MFS general substrate transporter like domains"/>
    <property type="match status" value="1"/>
</dbReference>
<dbReference type="PANTHER" id="PTHR23523:SF2">
    <property type="entry name" value="2-NITROIMIDAZOLE TRANSPORTER"/>
    <property type="match status" value="1"/>
</dbReference>
<dbReference type="AlphaFoldDB" id="A0AAC9B229"/>
<evidence type="ECO:0000256" key="1">
    <source>
        <dbReference type="ARBA" id="ARBA00004651"/>
    </source>
</evidence>
<evidence type="ECO:0000313" key="10">
    <source>
        <dbReference type="Proteomes" id="UP000076244"/>
    </source>
</evidence>
<dbReference type="KEGG" id="pdm:ADU72_1364"/>
<feature type="transmembrane region" description="Helical" evidence="6">
    <location>
        <begin position="134"/>
        <end position="156"/>
    </location>
</feature>
<keyword evidence="3 6" id="KW-0812">Transmembrane</keyword>
<feature type="transmembrane region" description="Helical" evidence="6">
    <location>
        <begin position="334"/>
        <end position="354"/>
    </location>
</feature>
<dbReference type="InterPro" id="IPR020846">
    <property type="entry name" value="MFS_dom"/>
</dbReference>
<feature type="transmembrane region" description="Helical" evidence="6">
    <location>
        <begin position="100"/>
        <end position="122"/>
    </location>
</feature>
<reference evidence="10 11" key="1">
    <citation type="journal article" date="2016" name="PLoS ONE">
        <title>The Identification of Novel Diagnostic Marker Genes for the Detection of Beer Spoiling Pediococcus damnosus Strains Using the BlAst Diagnostic Gene findEr.</title>
        <authorList>
            <person name="Behr J."/>
            <person name="Geissler A.J."/>
            <person name="Schmid J."/>
            <person name="Zehe A."/>
            <person name="Vogel R.F."/>
        </authorList>
    </citation>
    <scope>NUCLEOTIDE SEQUENCE [LARGE SCALE GENOMIC DNA]</scope>
    <source>
        <strain evidence="8 11">TMW 2.1533</strain>
        <strain evidence="9 10">TMW 2.1535</strain>
    </source>
</reference>
<name>A0AAC9B229_9LACO</name>
<feature type="transmembrane region" description="Helical" evidence="6">
    <location>
        <begin position="207"/>
        <end position="226"/>
    </location>
</feature>
<feature type="transmembrane region" description="Helical" evidence="6">
    <location>
        <begin position="78"/>
        <end position="94"/>
    </location>
</feature>
<evidence type="ECO:0000259" key="7">
    <source>
        <dbReference type="PROSITE" id="PS50850"/>
    </source>
</evidence>
<evidence type="ECO:0000256" key="3">
    <source>
        <dbReference type="ARBA" id="ARBA00022692"/>
    </source>
</evidence>
<evidence type="ECO:0000313" key="11">
    <source>
        <dbReference type="Proteomes" id="UP000076405"/>
    </source>
</evidence>
<evidence type="ECO:0000313" key="9">
    <source>
        <dbReference type="EMBL" id="AMV67293.1"/>
    </source>
</evidence>
<dbReference type="InterPro" id="IPR001958">
    <property type="entry name" value="Tet-R_TetA/multi-R_MdtG-like"/>
</dbReference>
<evidence type="ECO:0000256" key="4">
    <source>
        <dbReference type="ARBA" id="ARBA00022989"/>
    </source>
</evidence>
<dbReference type="Proteomes" id="UP000076405">
    <property type="component" value="Chromosome"/>
</dbReference>
<keyword evidence="4 6" id="KW-1133">Transmembrane helix</keyword>
<dbReference type="PANTHER" id="PTHR23523">
    <property type="match status" value="1"/>
</dbReference>
<accession>A0AAC9B229</accession>
<feature type="transmembrane region" description="Helical" evidence="6">
    <location>
        <begin position="273"/>
        <end position="293"/>
    </location>
</feature>
<dbReference type="EMBL" id="CP012288">
    <property type="protein sequence ID" value="AMV67293.1"/>
    <property type="molecule type" value="Genomic_DNA"/>
</dbReference>
<dbReference type="EMBL" id="CP012275">
    <property type="protein sequence ID" value="AMV62822.1"/>
    <property type="molecule type" value="Genomic_DNA"/>
</dbReference>
<dbReference type="Pfam" id="PF07690">
    <property type="entry name" value="MFS_1"/>
    <property type="match status" value="1"/>
</dbReference>
<evidence type="ECO:0000256" key="6">
    <source>
        <dbReference type="SAM" id="Phobius"/>
    </source>
</evidence>
<keyword evidence="10" id="KW-1185">Reference proteome</keyword>
<keyword evidence="2" id="KW-0813">Transport</keyword>
<evidence type="ECO:0000313" key="8">
    <source>
        <dbReference type="EMBL" id="AMV62822.1"/>
    </source>
</evidence>
<dbReference type="PRINTS" id="PR01035">
    <property type="entry name" value="TCRTETA"/>
</dbReference>
<gene>
    <name evidence="8" type="ORF">ADU70_1334</name>
    <name evidence="9" type="ORF">ADU72_1364</name>
</gene>
<organism evidence="8 11">
    <name type="scientific">Pediococcus damnosus</name>
    <dbReference type="NCBI Taxonomy" id="51663"/>
    <lineage>
        <taxon>Bacteria</taxon>
        <taxon>Bacillati</taxon>
        <taxon>Bacillota</taxon>
        <taxon>Bacilli</taxon>
        <taxon>Lactobacillales</taxon>
        <taxon>Lactobacillaceae</taxon>
        <taxon>Pediococcus</taxon>
    </lineage>
</organism>
<evidence type="ECO:0000256" key="2">
    <source>
        <dbReference type="ARBA" id="ARBA00022448"/>
    </source>
</evidence>
<feature type="transmembrane region" description="Helical" evidence="6">
    <location>
        <begin position="168"/>
        <end position="186"/>
    </location>
</feature>
<sequence length="395" mass="42281">MSRKKDSAAILTFGIFLVGANLRLPITMLPPLLSDLKRSVGLAPSLAGLLTTIPLVMFALISPLIAKAGNKYGSERTLLAALILLTIGSYLRIIPTIWALMIGTCLVGAGIAGGNVLLPAIIKERFPTQIAIKTSLYTVSMGLVASIGTGFSGLLATKTNLQTTMGTFSLVGVAGLIVWVLCLLVMKPVRIKYNQRPQTSRSVWRASLAWIITLFFGIQSLLYYSLLTWLPTIWISRGFSTVQAGSLATLFQLSVLPLSLTVPLLAEKKHGMRIIVAIVGIGFIGGAAGLSVVTHGFWINAFFSIIMGAASGAAFSVCIVFFQKKATTVQETTALSGMAQSLGYIVGAVGPVLFGFVQNRLNSWEPILILVMLLSIIMTGLGILINHRQTLFKRI</sequence>
<dbReference type="RefSeq" id="WP_056985945.1">
    <property type="nucleotide sequence ID" value="NZ_BAAAXI010000190.1"/>
</dbReference>
<protein>
    <submittedName>
        <fullName evidence="8">Cyanate permease</fullName>
    </submittedName>
</protein>
<dbReference type="InterPro" id="IPR052524">
    <property type="entry name" value="MFS_Cyanate_Porter"/>
</dbReference>
<feature type="domain" description="Major facilitator superfamily (MFS) profile" evidence="7">
    <location>
        <begin position="7"/>
        <end position="390"/>
    </location>
</feature>
<feature type="transmembrane region" description="Helical" evidence="6">
    <location>
        <begin position="246"/>
        <end position="266"/>
    </location>
</feature>
<proteinExistence type="predicted"/>
<comment type="subcellular location">
    <subcellularLocation>
        <location evidence="1">Cell membrane</location>
        <topology evidence="1">Multi-pass membrane protein</topology>
    </subcellularLocation>
</comment>
<feature type="transmembrane region" description="Helical" evidence="6">
    <location>
        <begin position="46"/>
        <end position="66"/>
    </location>
</feature>
<dbReference type="GO" id="GO:0005886">
    <property type="term" value="C:plasma membrane"/>
    <property type="evidence" value="ECO:0007669"/>
    <property type="project" value="UniProtKB-SubCell"/>
</dbReference>
<feature type="transmembrane region" description="Helical" evidence="6">
    <location>
        <begin position="299"/>
        <end position="322"/>
    </location>
</feature>
<feature type="transmembrane region" description="Helical" evidence="6">
    <location>
        <begin position="366"/>
        <end position="385"/>
    </location>
</feature>
<dbReference type="Proteomes" id="UP000076244">
    <property type="component" value="Chromosome"/>
</dbReference>
<evidence type="ECO:0000256" key="5">
    <source>
        <dbReference type="ARBA" id="ARBA00023136"/>
    </source>
</evidence>
<dbReference type="GO" id="GO:0022857">
    <property type="term" value="F:transmembrane transporter activity"/>
    <property type="evidence" value="ECO:0007669"/>
    <property type="project" value="InterPro"/>
</dbReference>
<dbReference type="SUPFAM" id="SSF103473">
    <property type="entry name" value="MFS general substrate transporter"/>
    <property type="match status" value="1"/>
</dbReference>
<dbReference type="InterPro" id="IPR011701">
    <property type="entry name" value="MFS"/>
</dbReference>
<keyword evidence="5 6" id="KW-0472">Membrane</keyword>
<dbReference type="PROSITE" id="PS50850">
    <property type="entry name" value="MFS"/>
    <property type="match status" value="1"/>
</dbReference>
<dbReference type="InterPro" id="IPR036259">
    <property type="entry name" value="MFS_trans_sf"/>
</dbReference>